<comment type="caution">
    <text evidence="1">The sequence shown here is derived from an EMBL/GenBank/DDBJ whole genome shotgun (WGS) entry which is preliminary data.</text>
</comment>
<gene>
    <name evidence="1" type="ORF">Vafri_14293</name>
</gene>
<proteinExistence type="predicted"/>
<accession>A0A8J4F4A8</accession>
<dbReference type="Proteomes" id="UP000747399">
    <property type="component" value="Unassembled WGS sequence"/>
</dbReference>
<organism evidence="1 2">
    <name type="scientific">Volvox africanus</name>
    <dbReference type="NCBI Taxonomy" id="51714"/>
    <lineage>
        <taxon>Eukaryota</taxon>
        <taxon>Viridiplantae</taxon>
        <taxon>Chlorophyta</taxon>
        <taxon>core chlorophytes</taxon>
        <taxon>Chlorophyceae</taxon>
        <taxon>CS clade</taxon>
        <taxon>Chlamydomonadales</taxon>
        <taxon>Volvocaceae</taxon>
        <taxon>Volvox</taxon>
    </lineage>
</organism>
<name>A0A8J4F4A8_9CHLO</name>
<evidence type="ECO:0000313" key="1">
    <source>
        <dbReference type="EMBL" id="GIL59550.1"/>
    </source>
</evidence>
<reference evidence="1" key="1">
    <citation type="journal article" date="2021" name="Proc. Natl. Acad. Sci. U.S.A.">
        <title>Three genomes in the algal genus Volvox reveal the fate of a haploid sex-determining region after a transition to homothallism.</title>
        <authorList>
            <person name="Yamamoto K."/>
            <person name="Hamaji T."/>
            <person name="Kawai-Toyooka H."/>
            <person name="Matsuzaki R."/>
            <person name="Takahashi F."/>
            <person name="Nishimura Y."/>
            <person name="Kawachi M."/>
            <person name="Noguchi H."/>
            <person name="Minakuchi Y."/>
            <person name="Umen J.G."/>
            <person name="Toyoda A."/>
            <person name="Nozaki H."/>
        </authorList>
    </citation>
    <scope>NUCLEOTIDE SEQUENCE</scope>
    <source>
        <strain evidence="1">NIES-3780</strain>
    </source>
</reference>
<dbReference type="AlphaFoldDB" id="A0A8J4F4A8"/>
<dbReference type="EMBL" id="BNCO01000035">
    <property type="protein sequence ID" value="GIL59550.1"/>
    <property type="molecule type" value="Genomic_DNA"/>
</dbReference>
<dbReference type="Gene3D" id="1.25.10.10">
    <property type="entry name" value="Leucine-rich Repeat Variant"/>
    <property type="match status" value="1"/>
</dbReference>
<evidence type="ECO:0000313" key="2">
    <source>
        <dbReference type="Proteomes" id="UP000747399"/>
    </source>
</evidence>
<protein>
    <submittedName>
        <fullName evidence="1">Uncharacterized protein</fullName>
    </submittedName>
</protein>
<sequence>MMGALMANLSAQQQASSGAPTASAASPFPSDCSAGELAAAFFSLADRYLVFARDLLLTGQGAAALPTLVEWVCGVIVSMREREPVAAALSFLSHLLSAAARLAAEETSGGVGGGGGGGGATAAETRAGYAGPRRYYFFLPFIHPSNRPAVPGLVFRRTQLSFAPRPWMLSWNWNPCQSIPAFPRAPLTHPPPSWVSYLGWTPSSVAAGRVWCTPCWSAERTPAPLSSCDLWPGA</sequence>
<dbReference type="InterPro" id="IPR011989">
    <property type="entry name" value="ARM-like"/>
</dbReference>
<keyword evidence="2" id="KW-1185">Reference proteome</keyword>